<gene>
    <name evidence="1" type="ORF">DFR24_4602</name>
</gene>
<keyword evidence="2" id="KW-1185">Reference proteome</keyword>
<dbReference type="AlphaFoldDB" id="A0A4R7NTC0"/>
<dbReference type="Pfam" id="PF13489">
    <property type="entry name" value="Methyltransf_23"/>
    <property type="match status" value="1"/>
</dbReference>
<dbReference type="RefSeq" id="WP_133883748.1">
    <property type="nucleotide sequence ID" value="NZ_MWIN01000003.1"/>
</dbReference>
<dbReference type="GO" id="GO:0032259">
    <property type="term" value="P:methylation"/>
    <property type="evidence" value="ECO:0007669"/>
    <property type="project" value="UniProtKB-KW"/>
</dbReference>
<protein>
    <submittedName>
        <fullName evidence="1">Ubiquinone/menaquinone biosynthesis C-methylase UbiE</fullName>
    </submittedName>
</protein>
<dbReference type="GO" id="GO:0008168">
    <property type="term" value="F:methyltransferase activity"/>
    <property type="evidence" value="ECO:0007669"/>
    <property type="project" value="UniProtKB-KW"/>
</dbReference>
<accession>A0A4R7NTC0</accession>
<keyword evidence="1" id="KW-0489">Methyltransferase</keyword>
<comment type="caution">
    <text evidence="1">The sequence shown here is derived from an EMBL/GenBank/DDBJ whole genome shotgun (WGS) entry which is preliminary data.</text>
</comment>
<dbReference type="InterPro" id="IPR029063">
    <property type="entry name" value="SAM-dependent_MTases_sf"/>
</dbReference>
<dbReference type="CDD" id="cd02440">
    <property type="entry name" value="AdoMet_MTases"/>
    <property type="match status" value="1"/>
</dbReference>
<keyword evidence="1" id="KW-0808">Transferase</keyword>
<dbReference type="OrthoDB" id="9760689at2"/>
<dbReference type="PANTHER" id="PTHR43861">
    <property type="entry name" value="TRANS-ACONITATE 2-METHYLTRANSFERASE-RELATED"/>
    <property type="match status" value="1"/>
</dbReference>
<dbReference type="Proteomes" id="UP000295341">
    <property type="component" value="Unassembled WGS sequence"/>
</dbReference>
<name>A0A4R7NTC0_9GAMM</name>
<dbReference type="Gene3D" id="3.40.50.150">
    <property type="entry name" value="Vaccinia Virus protein VP39"/>
    <property type="match status" value="1"/>
</dbReference>
<reference evidence="1 2" key="1">
    <citation type="submission" date="2019-03" db="EMBL/GenBank/DDBJ databases">
        <title>Genomic Encyclopedia of Type Strains, Phase IV (KMG-IV): sequencing the most valuable type-strain genomes for metagenomic binning, comparative biology and taxonomic classification.</title>
        <authorList>
            <person name="Goeker M."/>
        </authorList>
    </citation>
    <scope>NUCLEOTIDE SEQUENCE [LARGE SCALE GENOMIC DNA]</scope>
    <source>
        <strain evidence="1 2">DSM 26377</strain>
    </source>
</reference>
<sequence>MNSDDPLSLTSKTSLGAYYESHHVIGKRLGQSFEEGQRGPLLKRWIGTGRRVLDLGGRDGQLTRHFVDGNHVTIGDIDAGAMRLAREALGVDTVEVNLNEALPFADASFDVIVMGEVLEHLPYPHLTLEQVRRVLAPGGQYLGSLPLAYHWKDRWDVFRGKKLWMARDPTHLQFMRYSDLRKLLSTYFEVVEIVPLKGGKKAVRWPDQFARVVAFHARKAAG</sequence>
<dbReference type="SUPFAM" id="SSF53335">
    <property type="entry name" value="S-adenosyl-L-methionine-dependent methyltransferases"/>
    <property type="match status" value="1"/>
</dbReference>
<evidence type="ECO:0000313" key="1">
    <source>
        <dbReference type="EMBL" id="TDU24335.1"/>
    </source>
</evidence>
<proteinExistence type="predicted"/>
<organism evidence="1 2">
    <name type="scientific">Panacagrimonas perspica</name>
    <dbReference type="NCBI Taxonomy" id="381431"/>
    <lineage>
        <taxon>Bacteria</taxon>
        <taxon>Pseudomonadati</taxon>
        <taxon>Pseudomonadota</taxon>
        <taxon>Gammaproteobacteria</taxon>
        <taxon>Nevskiales</taxon>
        <taxon>Nevskiaceae</taxon>
        <taxon>Panacagrimonas</taxon>
    </lineage>
</organism>
<evidence type="ECO:0000313" key="2">
    <source>
        <dbReference type="Proteomes" id="UP000295341"/>
    </source>
</evidence>
<keyword evidence="1" id="KW-0830">Ubiquinone</keyword>
<dbReference type="EMBL" id="SOBT01000012">
    <property type="protein sequence ID" value="TDU24335.1"/>
    <property type="molecule type" value="Genomic_DNA"/>
</dbReference>